<dbReference type="InterPro" id="IPR050924">
    <property type="entry name" value="Peroxiredoxin_BCP/PrxQ"/>
</dbReference>
<evidence type="ECO:0000313" key="13">
    <source>
        <dbReference type="EMBL" id="QOY89346.1"/>
    </source>
</evidence>
<reference evidence="13 14" key="1">
    <citation type="submission" date="2020-10" db="EMBL/GenBank/DDBJ databases">
        <title>Complete genome sequence of Paludibaculum fermentans P105T, a facultatively anaerobic acidobacterium capable of dissimilatory Fe(III) reduction.</title>
        <authorList>
            <person name="Dedysh S.N."/>
            <person name="Beletsky A.V."/>
            <person name="Kulichevskaya I.S."/>
            <person name="Mardanov A.V."/>
            <person name="Ravin N.V."/>
        </authorList>
    </citation>
    <scope>NUCLEOTIDE SEQUENCE [LARGE SCALE GENOMIC DNA]</scope>
    <source>
        <strain evidence="13 14">P105</strain>
    </source>
</reference>
<dbReference type="EMBL" id="CP063849">
    <property type="protein sequence ID" value="QOY89346.1"/>
    <property type="molecule type" value="Genomic_DNA"/>
</dbReference>
<accession>A0A7S7SMC2</accession>
<keyword evidence="5" id="KW-0560">Oxidoreductase</keyword>
<evidence type="ECO:0000256" key="8">
    <source>
        <dbReference type="ARBA" id="ARBA00032824"/>
    </source>
</evidence>
<name>A0A7S7SMC2_PALFE</name>
<organism evidence="13 14">
    <name type="scientific">Paludibaculum fermentans</name>
    <dbReference type="NCBI Taxonomy" id="1473598"/>
    <lineage>
        <taxon>Bacteria</taxon>
        <taxon>Pseudomonadati</taxon>
        <taxon>Acidobacteriota</taxon>
        <taxon>Terriglobia</taxon>
        <taxon>Bryobacterales</taxon>
        <taxon>Bryobacteraceae</taxon>
        <taxon>Paludibaculum</taxon>
    </lineage>
</organism>
<sequence length="153" mass="16616">MSIFGAPLPVGSPAPDFTLKDHQGQEVRLSSLRGQRVMLVFYPGDDTPTCSLQLSELRDVQGELAAHGILMFGVNPAGEVSHQKFVQKFCLPFPLLVDRGGRIAKLYNCGLWLLVRRTVYVIGADGRIEFAERGKPTPECILEALGAAKPPAA</sequence>
<evidence type="ECO:0000313" key="14">
    <source>
        <dbReference type="Proteomes" id="UP000593892"/>
    </source>
</evidence>
<keyword evidence="3" id="KW-0575">Peroxidase</keyword>
<dbReference type="CDD" id="cd03017">
    <property type="entry name" value="PRX_BCP"/>
    <property type="match status" value="1"/>
</dbReference>
<keyword evidence="4" id="KW-0049">Antioxidant</keyword>
<evidence type="ECO:0000256" key="10">
    <source>
        <dbReference type="ARBA" id="ARBA00042639"/>
    </source>
</evidence>
<evidence type="ECO:0000256" key="1">
    <source>
        <dbReference type="ARBA" id="ARBA00003330"/>
    </source>
</evidence>
<gene>
    <name evidence="13" type="ORF">IRI77_05150</name>
</gene>
<feature type="domain" description="Thioredoxin" evidence="12">
    <location>
        <begin position="8"/>
        <end position="150"/>
    </location>
</feature>
<dbReference type="SUPFAM" id="SSF52833">
    <property type="entry name" value="Thioredoxin-like"/>
    <property type="match status" value="1"/>
</dbReference>
<evidence type="ECO:0000256" key="3">
    <source>
        <dbReference type="ARBA" id="ARBA00022559"/>
    </source>
</evidence>
<keyword evidence="7" id="KW-0676">Redox-active center</keyword>
<evidence type="ECO:0000259" key="12">
    <source>
        <dbReference type="PROSITE" id="PS51352"/>
    </source>
</evidence>
<dbReference type="PANTHER" id="PTHR42801">
    <property type="entry name" value="THIOREDOXIN-DEPENDENT PEROXIDE REDUCTASE"/>
    <property type="match status" value="1"/>
</dbReference>
<dbReference type="Gene3D" id="3.40.30.10">
    <property type="entry name" value="Glutaredoxin"/>
    <property type="match status" value="1"/>
</dbReference>
<dbReference type="InterPro" id="IPR036249">
    <property type="entry name" value="Thioredoxin-like_sf"/>
</dbReference>
<evidence type="ECO:0000256" key="7">
    <source>
        <dbReference type="ARBA" id="ARBA00023284"/>
    </source>
</evidence>
<evidence type="ECO:0000256" key="4">
    <source>
        <dbReference type="ARBA" id="ARBA00022862"/>
    </source>
</evidence>
<evidence type="ECO:0000256" key="9">
    <source>
        <dbReference type="ARBA" id="ARBA00038489"/>
    </source>
</evidence>
<comment type="catalytic activity">
    <reaction evidence="11">
        <text>a hydroperoxide + [thioredoxin]-dithiol = an alcohol + [thioredoxin]-disulfide + H2O</text>
        <dbReference type="Rhea" id="RHEA:62620"/>
        <dbReference type="Rhea" id="RHEA-COMP:10698"/>
        <dbReference type="Rhea" id="RHEA-COMP:10700"/>
        <dbReference type="ChEBI" id="CHEBI:15377"/>
        <dbReference type="ChEBI" id="CHEBI:29950"/>
        <dbReference type="ChEBI" id="CHEBI:30879"/>
        <dbReference type="ChEBI" id="CHEBI:35924"/>
        <dbReference type="ChEBI" id="CHEBI:50058"/>
        <dbReference type="EC" id="1.11.1.24"/>
    </reaction>
</comment>
<dbReference type="InterPro" id="IPR000866">
    <property type="entry name" value="AhpC/TSA"/>
</dbReference>
<dbReference type="KEGG" id="pfer:IRI77_05150"/>
<protein>
    <recommendedName>
        <fullName evidence="2">thioredoxin-dependent peroxiredoxin</fullName>
        <ecNumber evidence="2">1.11.1.24</ecNumber>
    </recommendedName>
    <alternativeName>
        <fullName evidence="8">Thioredoxin peroxidase</fullName>
    </alternativeName>
    <alternativeName>
        <fullName evidence="10">Thioredoxin-dependent peroxiredoxin Bcp</fullName>
    </alternativeName>
</protein>
<keyword evidence="6" id="KW-1015">Disulfide bond</keyword>
<dbReference type="GO" id="GO:0005737">
    <property type="term" value="C:cytoplasm"/>
    <property type="evidence" value="ECO:0007669"/>
    <property type="project" value="TreeGrafter"/>
</dbReference>
<dbReference type="AlphaFoldDB" id="A0A7S7SMC2"/>
<dbReference type="RefSeq" id="WP_194451008.1">
    <property type="nucleotide sequence ID" value="NZ_CP063849.1"/>
</dbReference>
<comment type="similarity">
    <text evidence="9">Belongs to the peroxiredoxin family. BCP/PrxQ subfamily.</text>
</comment>
<evidence type="ECO:0000256" key="6">
    <source>
        <dbReference type="ARBA" id="ARBA00023157"/>
    </source>
</evidence>
<dbReference type="PROSITE" id="PS51352">
    <property type="entry name" value="THIOREDOXIN_2"/>
    <property type="match status" value="1"/>
</dbReference>
<evidence type="ECO:0000256" key="5">
    <source>
        <dbReference type="ARBA" id="ARBA00023002"/>
    </source>
</evidence>
<dbReference type="PANTHER" id="PTHR42801:SF4">
    <property type="entry name" value="AHPC_TSA FAMILY PROTEIN"/>
    <property type="match status" value="1"/>
</dbReference>
<dbReference type="GO" id="GO:0034599">
    <property type="term" value="P:cellular response to oxidative stress"/>
    <property type="evidence" value="ECO:0007669"/>
    <property type="project" value="TreeGrafter"/>
</dbReference>
<dbReference type="Proteomes" id="UP000593892">
    <property type="component" value="Chromosome"/>
</dbReference>
<keyword evidence="14" id="KW-1185">Reference proteome</keyword>
<proteinExistence type="inferred from homology"/>
<dbReference type="GO" id="GO:0008379">
    <property type="term" value="F:thioredoxin peroxidase activity"/>
    <property type="evidence" value="ECO:0007669"/>
    <property type="project" value="TreeGrafter"/>
</dbReference>
<evidence type="ECO:0000256" key="11">
    <source>
        <dbReference type="ARBA" id="ARBA00049091"/>
    </source>
</evidence>
<dbReference type="Pfam" id="PF00578">
    <property type="entry name" value="AhpC-TSA"/>
    <property type="match status" value="1"/>
</dbReference>
<dbReference type="GO" id="GO:0045454">
    <property type="term" value="P:cell redox homeostasis"/>
    <property type="evidence" value="ECO:0007669"/>
    <property type="project" value="TreeGrafter"/>
</dbReference>
<evidence type="ECO:0000256" key="2">
    <source>
        <dbReference type="ARBA" id="ARBA00013017"/>
    </source>
</evidence>
<dbReference type="InterPro" id="IPR013766">
    <property type="entry name" value="Thioredoxin_domain"/>
</dbReference>
<comment type="function">
    <text evidence="1">Thiol-specific peroxidase that catalyzes the reduction of hydrogen peroxide and organic hydroperoxides to water and alcohols, respectively. Plays a role in cell protection against oxidative stress by detoxifying peroxides and as sensor of hydrogen peroxide-mediated signaling events.</text>
</comment>
<dbReference type="EC" id="1.11.1.24" evidence="2"/>